<dbReference type="InterPro" id="IPR050194">
    <property type="entry name" value="Glycosyltransferase_grp1"/>
</dbReference>
<dbReference type="Gene3D" id="3.40.50.2000">
    <property type="entry name" value="Glycogen Phosphorylase B"/>
    <property type="match status" value="2"/>
</dbReference>
<evidence type="ECO:0000313" key="3">
    <source>
        <dbReference type="Proteomes" id="UP000823914"/>
    </source>
</evidence>
<dbReference type="EMBL" id="JAHLFV010000002">
    <property type="protein sequence ID" value="MBU3848950.1"/>
    <property type="molecule type" value="Genomic_DNA"/>
</dbReference>
<comment type="caution">
    <text evidence="2">The sequence shown here is derived from an EMBL/GenBank/DDBJ whole genome shotgun (WGS) entry which is preliminary data.</text>
</comment>
<organism evidence="2 3">
    <name type="scientific">Candidatus Treponema excrementipullorum</name>
    <dbReference type="NCBI Taxonomy" id="2838768"/>
    <lineage>
        <taxon>Bacteria</taxon>
        <taxon>Pseudomonadati</taxon>
        <taxon>Spirochaetota</taxon>
        <taxon>Spirochaetia</taxon>
        <taxon>Spirochaetales</taxon>
        <taxon>Treponemataceae</taxon>
        <taxon>Treponema</taxon>
    </lineage>
</organism>
<dbReference type="Proteomes" id="UP000823914">
    <property type="component" value="Unassembled WGS sequence"/>
</dbReference>
<reference evidence="2" key="2">
    <citation type="submission" date="2021-04" db="EMBL/GenBank/DDBJ databases">
        <authorList>
            <person name="Gilroy R."/>
        </authorList>
    </citation>
    <scope>NUCLEOTIDE SEQUENCE</scope>
    <source>
        <strain evidence="2">Gambia15-2214</strain>
    </source>
</reference>
<dbReference type="SUPFAM" id="SSF53756">
    <property type="entry name" value="UDP-Glycosyltransferase/glycogen phosphorylase"/>
    <property type="match status" value="1"/>
</dbReference>
<evidence type="ECO:0000313" key="2">
    <source>
        <dbReference type="EMBL" id="MBU3848950.1"/>
    </source>
</evidence>
<evidence type="ECO:0000259" key="1">
    <source>
        <dbReference type="Pfam" id="PF00534"/>
    </source>
</evidence>
<dbReference type="PANTHER" id="PTHR45947:SF3">
    <property type="entry name" value="SULFOQUINOVOSYL TRANSFERASE SQD2"/>
    <property type="match status" value="1"/>
</dbReference>
<accession>A0A9E2KZM2</accession>
<dbReference type="InterPro" id="IPR001296">
    <property type="entry name" value="Glyco_trans_1"/>
</dbReference>
<dbReference type="PANTHER" id="PTHR45947">
    <property type="entry name" value="SULFOQUINOVOSYL TRANSFERASE SQD2"/>
    <property type="match status" value="1"/>
</dbReference>
<dbReference type="Pfam" id="PF00534">
    <property type="entry name" value="Glycos_transf_1"/>
    <property type="match status" value="1"/>
</dbReference>
<gene>
    <name evidence="2" type="ORF">IAA16_00110</name>
</gene>
<reference evidence="2" key="1">
    <citation type="journal article" date="2021" name="PeerJ">
        <title>Extensive microbial diversity within the chicken gut microbiome revealed by metagenomics and culture.</title>
        <authorList>
            <person name="Gilroy R."/>
            <person name="Ravi A."/>
            <person name="Getino M."/>
            <person name="Pursley I."/>
            <person name="Horton D.L."/>
            <person name="Alikhan N.F."/>
            <person name="Baker D."/>
            <person name="Gharbi K."/>
            <person name="Hall N."/>
            <person name="Watson M."/>
            <person name="Adriaenssens E.M."/>
            <person name="Foster-Nyarko E."/>
            <person name="Jarju S."/>
            <person name="Secka A."/>
            <person name="Antonio M."/>
            <person name="Oren A."/>
            <person name="Chaudhuri R.R."/>
            <person name="La Ragione R."/>
            <person name="Hildebrand F."/>
            <person name="Pallen M.J."/>
        </authorList>
    </citation>
    <scope>NUCLEOTIDE SEQUENCE</scope>
    <source>
        <strain evidence="2">Gambia15-2214</strain>
    </source>
</reference>
<dbReference type="GO" id="GO:0016757">
    <property type="term" value="F:glycosyltransferase activity"/>
    <property type="evidence" value="ECO:0007669"/>
    <property type="project" value="InterPro"/>
</dbReference>
<proteinExistence type="predicted"/>
<sequence>MKTIAICSSGVKPIPAVLGGAVECLTTVLLEQNEKYNEFQIDVYSVYEKELCKFKYCNTKIIQIRNWQKFFPVRASFSLLNRVLRLFHINKRYDFMSLVIPLRMKNKYDAIIVENNVSIYFLLRHRFPEKKILLHLHNDYDTIEYDFDKTEKRIRVAGMSADAILACSTYLKEHIQNLDIKKNCYLLENCINKELFRRDNRLVIEQSRSLKEKFSIVDDEFVILFCGRFSEEKGLLQLLQAVEKINIQFKLLIVGDTWFKTRSENIYATQINLYLEKLGNKIINLGYVDTNQMPSVYLCSSITVVPTQCVEAFGMTALESIAMGIPCIASKCGGLIDIVSPDCGLLINLGKSYVNDLRNSIIKIHDDHALYEKFKYNCSLKITKFQNEAEYFFSFLKIMQDIFCE</sequence>
<dbReference type="CDD" id="cd03801">
    <property type="entry name" value="GT4_PimA-like"/>
    <property type="match status" value="1"/>
</dbReference>
<feature type="domain" description="Glycosyl transferase family 1" evidence="1">
    <location>
        <begin position="210"/>
        <end position="377"/>
    </location>
</feature>
<dbReference type="AlphaFoldDB" id="A0A9E2KZM2"/>
<protein>
    <submittedName>
        <fullName evidence="2">Glycosyltransferase family 4 protein</fullName>
    </submittedName>
</protein>
<name>A0A9E2KZM2_9SPIR</name>